<proteinExistence type="predicted"/>
<protein>
    <submittedName>
        <fullName evidence="2">Kinase-like domain-containing protein</fullName>
    </submittedName>
</protein>
<feature type="non-terminal residue" evidence="2">
    <location>
        <position position="1"/>
    </location>
</feature>
<evidence type="ECO:0000259" key="1">
    <source>
        <dbReference type="PROSITE" id="PS50011"/>
    </source>
</evidence>
<dbReference type="GO" id="GO:0004672">
    <property type="term" value="F:protein kinase activity"/>
    <property type="evidence" value="ECO:0007669"/>
    <property type="project" value="InterPro"/>
</dbReference>
<evidence type="ECO:0000313" key="2">
    <source>
        <dbReference type="EMBL" id="RIA83260.1"/>
    </source>
</evidence>
<dbReference type="InterPro" id="IPR001245">
    <property type="entry name" value="Ser-Thr/Tyr_kinase_cat_dom"/>
</dbReference>
<dbReference type="AlphaFoldDB" id="A0A397SAC0"/>
<keyword evidence="2" id="KW-0808">Transferase</keyword>
<gene>
    <name evidence="2" type="ORF">C1645_665101</name>
</gene>
<reference evidence="2 3" key="1">
    <citation type="submission" date="2018-06" db="EMBL/GenBank/DDBJ databases">
        <title>Comparative genomics reveals the genomic features of Rhizophagus irregularis, R. cerebriforme, R. diaphanum and Gigaspora rosea, and their symbiotic lifestyle signature.</title>
        <authorList>
            <person name="Morin E."/>
            <person name="San Clemente H."/>
            <person name="Chen E.C.H."/>
            <person name="De La Providencia I."/>
            <person name="Hainaut M."/>
            <person name="Kuo A."/>
            <person name="Kohler A."/>
            <person name="Murat C."/>
            <person name="Tang N."/>
            <person name="Roy S."/>
            <person name="Loubradou J."/>
            <person name="Henrissat B."/>
            <person name="Grigoriev I.V."/>
            <person name="Corradi N."/>
            <person name="Roux C."/>
            <person name="Martin F.M."/>
        </authorList>
    </citation>
    <scope>NUCLEOTIDE SEQUENCE [LARGE SCALE GENOMIC DNA]</scope>
    <source>
        <strain evidence="2 3">DAOM 227022</strain>
    </source>
</reference>
<evidence type="ECO:0000313" key="3">
    <source>
        <dbReference type="Proteomes" id="UP000265703"/>
    </source>
</evidence>
<dbReference type="InterPro" id="IPR011009">
    <property type="entry name" value="Kinase-like_dom_sf"/>
</dbReference>
<dbReference type="PANTHER" id="PTHR23257:SF963">
    <property type="entry name" value="AT08303P"/>
    <property type="match status" value="1"/>
</dbReference>
<dbReference type="PRINTS" id="PR00109">
    <property type="entry name" value="TYRKINASE"/>
</dbReference>
<comment type="caution">
    <text evidence="2">The sequence shown here is derived from an EMBL/GenBank/DDBJ whole genome shotgun (WGS) entry which is preliminary data.</text>
</comment>
<dbReference type="PANTHER" id="PTHR23257">
    <property type="entry name" value="SERINE-THREONINE PROTEIN KINASE"/>
    <property type="match status" value="1"/>
</dbReference>
<organism evidence="2 3">
    <name type="scientific">Glomus cerebriforme</name>
    <dbReference type="NCBI Taxonomy" id="658196"/>
    <lineage>
        <taxon>Eukaryota</taxon>
        <taxon>Fungi</taxon>
        <taxon>Fungi incertae sedis</taxon>
        <taxon>Mucoromycota</taxon>
        <taxon>Glomeromycotina</taxon>
        <taxon>Glomeromycetes</taxon>
        <taxon>Glomerales</taxon>
        <taxon>Glomeraceae</taxon>
        <taxon>Glomus</taxon>
    </lineage>
</organism>
<dbReference type="EMBL" id="QKYT01000586">
    <property type="protein sequence ID" value="RIA83260.1"/>
    <property type="molecule type" value="Genomic_DNA"/>
</dbReference>
<dbReference type="Pfam" id="PF00069">
    <property type="entry name" value="Pkinase"/>
    <property type="match status" value="1"/>
</dbReference>
<dbReference type="PROSITE" id="PS50011">
    <property type="entry name" value="PROTEIN_KINASE_DOM"/>
    <property type="match status" value="1"/>
</dbReference>
<dbReference type="STRING" id="658196.A0A397SAC0"/>
<dbReference type="GO" id="GO:0005737">
    <property type="term" value="C:cytoplasm"/>
    <property type="evidence" value="ECO:0007669"/>
    <property type="project" value="TreeGrafter"/>
</dbReference>
<keyword evidence="2" id="KW-0418">Kinase</keyword>
<dbReference type="Gene3D" id="1.10.510.10">
    <property type="entry name" value="Transferase(Phosphotransferase) domain 1"/>
    <property type="match status" value="1"/>
</dbReference>
<keyword evidence="3" id="KW-1185">Reference proteome</keyword>
<sequence>VALKTLTNSQNLNQEFLKELTLYKMFKSEVSNMVPCYGISKDPEGNYIMVMKYMEKGNLRDYLRKRDYFSLEDKFRLLKHIIQGLKDIHRKKLVHRDFHSGNIIVDVINEGGHDEENVCRITDLGLSKLADEKDNSQVYGVMPYMAPEVLRGEPYTQKSDVYSLGMIMYEIVTDLPPF</sequence>
<feature type="non-terminal residue" evidence="2">
    <location>
        <position position="178"/>
    </location>
</feature>
<dbReference type="InterPro" id="IPR050167">
    <property type="entry name" value="Ser_Thr_protein_kinase"/>
</dbReference>
<dbReference type="GO" id="GO:0005524">
    <property type="term" value="F:ATP binding"/>
    <property type="evidence" value="ECO:0007669"/>
    <property type="project" value="InterPro"/>
</dbReference>
<dbReference type="InterPro" id="IPR000719">
    <property type="entry name" value="Prot_kinase_dom"/>
</dbReference>
<name>A0A397SAC0_9GLOM</name>
<dbReference type="SUPFAM" id="SSF56112">
    <property type="entry name" value="Protein kinase-like (PK-like)"/>
    <property type="match status" value="1"/>
</dbReference>
<dbReference type="Proteomes" id="UP000265703">
    <property type="component" value="Unassembled WGS sequence"/>
</dbReference>
<feature type="domain" description="Protein kinase" evidence="1">
    <location>
        <begin position="1"/>
        <end position="178"/>
    </location>
</feature>
<dbReference type="GO" id="GO:0007165">
    <property type="term" value="P:signal transduction"/>
    <property type="evidence" value="ECO:0007669"/>
    <property type="project" value="TreeGrafter"/>
</dbReference>
<accession>A0A397SAC0</accession>
<dbReference type="OrthoDB" id="544350at2759"/>